<dbReference type="InterPro" id="IPR012354">
    <property type="entry name" value="Esterase_lipase"/>
</dbReference>
<feature type="domain" description="Serine aminopeptidase S33" evidence="3">
    <location>
        <begin position="22"/>
        <end position="223"/>
    </location>
</feature>
<dbReference type="PANTHER" id="PTHR11614">
    <property type="entry name" value="PHOSPHOLIPASE-RELATED"/>
    <property type="match status" value="1"/>
</dbReference>
<reference evidence="5" key="1">
    <citation type="submission" date="2015-08" db="EMBL/GenBank/DDBJ databases">
        <title>Genome sequencing project for genomic taxonomy and phylogenomics of Bacillus-like bacteria.</title>
        <authorList>
            <person name="Liu B."/>
            <person name="Wang J."/>
            <person name="Zhu Y."/>
            <person name="Liu G."/>
            <person name="Chen Q."/>
            <person name="Chen Z."/>
            <person name="Lan J."/>
            <person name="Che J."/>
            <person name="Ge C."/>
            <person name="Shi H."/>
            <person name="Pan Z."/>
            <person name="Liu X."/>
        </authorList>
    </citation>
    <scope>NUCLEOTIDE SEQUENCE [LARGE SCALE GENOMIC DNA]</scope>
    <source>
        <strain evidence="5">FJAT-4402</strain>
    </source>
</reference>
<feature type="active site" description="Charge relay system" evidence="1">
    <location>
        <position position="195"/>
    </location>
</feature>
<evidence type="ECO:0000259" key="3">
    <source>
        <dbReference type="Pfam" id="PF12146"/>
    </source>
</evidence>
<name>A0A0M4G0M0_9BACI</name>
<dbReference type="STRING" id="1441095.AM592_20565"/>
<dbReference type="AlphaFoldDB" id="A0A0M4G0M0"/>
<dbReference type="RefSeq" id="WP_053605509.1">
    <property type="nucleotide sequence ID" value="NZ_CP012600.1"/>
</dbReference>
<gene>
    <name evidence="4" type="ORF">AM592_20565</name>
</gene>
<dbReference type="OrthoDB" id="9786110at2"/>
<dbReference type="InterPro" id="IPR051044">
    <property type="entry name" value="MAG_DAG_Lipase"/>
</dbReference>
<dbReference type="EMBL" id="CP012600">
    <property type="protein sequence ID" value="ALC83650.1"/>
    <property type="molecule type" value="Genomic_DNA"/>
</dbReference>
<dbReference type="PIRSF" id="PIRSF017388">
    <property type="entry name" value="Esterase_lipase"/>
    <property type="match status" value="1"/>
</dbReference>
<dbReference type="GO" id="GO:0052689">
    <property type="term" value="F:carboxylic ester hydrolase activity"/>
    <property type="evidence" value="ECO:0007669"/>
    <property type="project" value="InterPro"/>
</dbReference>
<evidence type="ECO:0000256" key="2">
    <source>
        <dbReference type="PIRSR" id="PIRSR017388-2"/>
    </source>
</evidence>
<evidence type="ECO:0000313" key="5">
    <source>
        <dbReference type="Proteomes" id="UP000067625"/>
    </source>
</evidence>
<reference evidence="4 5" key="2">
    <citation type="journal article" date="2016" name="Int. J. Syst. Evol. Microbiol.">
        <title>Bacillus gobiensis sp. nov., isolated from a soil sample.</title>
        <authorList>
            <person name="Liu B."/>
            <person name="Liu G.H."/>
            <person name="Cetin S."/>
            <person name="Schumann P."/>
            <person name="Pan Z.Z."/>
            <person name="Chen Q.Q."/>
        </authorList>
    </citation>
    <scope>NUCLEOTIDE SEQUENCE [LARGE SCALE GENOMIC DNA]</scope>
    <source>
        <strain evidence="4 5">FJAT-4402</strain>
    </source>
</reference>
<feature type="active site" description="Charge relay system" evidence="1">
    <location>
        <position position="225"/>
    </location>
</feature>
<dbReference type="InterPro" id="IPR022742">
    <property type="entry name" value="Hydrolase_4"/>
</dbReference>
<dbReference type="Proteomes" id="UP000067625">
    <property type="component" value="Chromosome"/>
</dbReference>
<feature type="active site" description="Nucleophile" evidence="1">
    <location>
        <position position="98"/>
    </location>
</feature>
<sequence length="260" mass="29399">MEEYQVIPNAEEFFLKGNDTGILLSHGFLGTPQSLRFLGEALNREGFTVYATRLKGHGTNCLDLRNASHNDWLKDLKRGFSYLKDKENCKRVFVLGQSMGGTLALRLALEEPDVSGLILLNTAIDIPDMANLKEQDKTIMVKEKDPDIKNKAAMEITYEETPTHAYHQLLEVMELVRNKVNQITCPVLCFQSTVDNVVPPENTDFLLGEIRSVIKKKIKLYDSYHVASLDNDKEIIAAESGDFIEEIVSEKDFDSYIHEA</sequence>
<dbReference type="InterPro" id="IPR029058">
    <property type="entry name" value="AB_hydrolase_fold"/>
</dbReference>
<evidence type="ECO:0000313" key="4">
    <source>
        <dbReference type="EMBL" id="ALC83650.1"/>
    </source>
</evidence>
<feature type="binding site" evidence="2">
    <location>
        <position position="99"/>
    </location>
    <ligand>
        <name>substrate</name>
    </ligand>
</feature>
<accession>A0A0M4G0M0</accession>
<dbReference type="PATRIC" id="fig|1441095.3.peg.4548"/>
<evidence type="ECO:0000256" key="1">
    <source>
        <dbReference type="PIRSR" id="PIRSR017388-1"/>
    </source>
</evidence>
<dbReference type="Pfam" id="PF12146">
    <property type="entry name" value="Hydrolase_4"/>
    <property type="match status" value="1"/>
</dbReference>
<feature type="binding site" evidence="2">
    <location>
        <position position="28"/>
    </location>
    <ligand>
        <name>substrate</name>
    </ligand>
</feature>
<dbReference type="Gene3D" id="3.40.50.1820">
    <property type="entry name" value="alpha/beta hydrolase"/>
    <property type="match status" value="1"/>
</dbReference>
<dbReference type="SUPFAM" id="SSF53474">
    <property type="entry name" value="alpha/beta-Hydrolases"/>
    <property type="match status" value="1"/>
</dbReference>
<protein>
    <recommendedName>
        <fullName evidence="3">Serine aminopeptidase S33 domain-containing protein</fullName>
    </recommendedName>
</protein>
<keyword evidence="5" id="KW-1185">Reference proteome</keyword>
<proteinExistence type="predicted"/>
<organism evidence="4 5">
    <name type="scientific">Bacillus gobiensis</name>
    <dbReference type="NCBI Taxonomy" id="1441095"/>
    <lineage>
        <taxon>Bacteria</taxon>
        <taxon>Bacillati</taxon>
        <taxon>Bacillota</taxon>
        <taxon>Bacilli</taxon>
        <taxon>Bacillales</taxon>
        <taxon>Bacillaceae</taxon>
        <taxon>Bacillus</taxon>
    </lineage>
</organism>